<dbReference type="EMBL" id="CP038267">
    <property type="protein sequence ID" value="QBR91570.1"/>
    <property type="molecule type" value="Genomic_DNA"/>
</dbReference>
<evidence type="ECO:0000256" key="2">
    <source>
        <dbReference type="ARBA" id="ARBA00022598"/>
    </source>
</evidence>
<dbReference type="Pfam" id="PF13193">
    <property type="entry name" value="AMP-binding_C"/>
    <property type="match status" value="1"/>
</dbReference>
<dbReference type="Gene3D" id="3.40.50.12780">
    <property type="entry name" value="N-terminal domain of ligase-like"/>
    <property type="match status" value="1"/>
</dbReference>
<keyword evidence="2" id="KW-0436">Ligase</keyword>
<gene>
    <name evidence="7" type="ORF">EXE57_04260</name>
</gene>
<dbReference type="GO" id="GO:0006631">
    <property type="term" value="P:fatty acid metabolic process"/>
    <property type="evidence" value="ECO:0007669"/>
    <property type="project" value="UniProtKB-KW"/>
</dbReference>
<dbReference type="FunFam" id="3.30.300.30:FF:000008">
    <property type="entry name" value="2,3-dihydroxybenzoate-AMP ligase"/>
    <property type="match status" value="1"/>
</dbReference>
<dbReference type="Proteomes" id="UP000294894">
    <property type="component" value="Chromosome"/>
</dbReference>
<protein>
    <submittedName>
        <fullName evidence="7">AMP-dependent synthetase</fullName>
    </submittedName>
</protein>
<dbReference type="OrthoDB" id="9803968at2"/>
<keyword evidence="8" id="KW-1185">Reference proteome</keyword>
<feature type="domain" description="AMP-binding enzyme C-terminal" evidence="6">
    <location>
        <begin position="416"/>
        <end position="491"/>
    </location>
</feature>
<keyword evidence="4" id="KW-0443">Lipid metabolism</keyword>
<dbReference type="PANTHER" id="PTHR43859">
    <property type="entry name" value="ACYL-ACTIVATING ENZYME"/>
    <property type="match status" value="1"/>
</dbReference>
<evidence type="ECO:0000256" key="1">
    <source>
        <dbReference type="ARBA" id="ARBA00006432"/>
    </source>
</evidence>
<evidence type="ECO:0000313" key="7">
    <source>
        <dbReference type="EMBL" id="QBR91570.1"/>
    </source>
</evidence>
<dbReference type="KEGG" id="noy:EXE57_04260"/>
<sequence>MIVPFSVSDFLDRARVVYGDRVGVVDEPDQPAASLGELTYAELDARARRMAARLDELGIGVGERVAIVSHNSARLLAAFFGVAGYGRVLVPVNFRLRPDEVRYIVGHSGARVLYVDPELDEALASVEAEHRFVLGDDDRLFAPEGAEPVAWEPDENATACINYTSGTTARPKGVQITHRNVWVNAVTFGLHAGVTDRDVYLHTLPMFHANGWGMPFAMTGLGVPQVVLRKVDGAEILRRVERHGVTVMCAAPAVAAAVLEAAQDWEGEIPGRDRVRIIMAGAPPPTKTVVRVEEELGWEFVQIYGLTETSPLLTINRTRSEWDDLDAEQRAARLVRAGAPALGVRLEVDGQGEVLARSNVVLEGYWEQPEESARALADGWFHTGDGGVVGDDGYLTISDRKKDVIITGGENVSSIEVEDVLFSHPAVAEVAVIGVPSEKWGETIKALVVLAEGEQATEADLIAWCKERAAGYKAPTSVEFRDQLARTATGKLQKFKLREQYWEGYDRKVN</sequence>
<reference evidence="7 8" key="1">
    <citation type="submission" date="2019-03" db="EMBL/GenBank/DDBJ databases">
        <title>Three New Species of Nocardioides, Nocardioides euryhalodurans sp. nov., Nocardioides seonyuensis sp. nov. and Nocardioides eburneoflavus sp. nov., Iolated from Soil.</title>
        <authorList>
            <person name="Roh S.G."/>
            <person name="Lee C."/>
            <person name="Kim M.-K."/>
            <person name="Kim S.B."/>
        </authorList>
    </citation>
    <scope>NUCLEOTIDE SEQUENCE [LARGE SCALE GENOMIC DNA]</scope>
    <source>
        <strain evidence="7 8">MMS17-SY117</strain>
    </source>
</reference>
<feature type="domain" description="AMP-dependent synthetase/ligase" evidence="5">
    <location>
        <begin position="27"/>
        <end position="366"/>
    </location>
</feature>
<dbReference type="RefSeq" id="WP_135074317.1">
    <property type="nucleotide sequence ID" value="NZ_CP038267.1"/>
</dbReference>
<evidence type="ECO:0000256" key="3">
    <source>
        <dbReference type="ARBA" id="ARBA00022832"/>
    </source>
</evidence>
<evidence type="ECO:0000256" key="4">
    <source>
        <dbReference type="ARBA" id="ARBA00023098"/>
    </source>
</evidence>
<dbReference type="SUPFAM" id="SSF56801">
    <property type="entry name" value="Acetyl-CoA synthetase-like"/>
    <property type="match status" value="1"/>
</dbReference>
<dbReference type="AlphaFoldDB" id="A0A4P7GI07"/>
<keyword evidence="3" id="KW-0276">Fatty acid metabolism</keyword>
<proteinExistence type="inferred from homology"/>
<evidence type="ECO:0000313" key="8">
    <source>
        <dbReference type="Proteomes" id="UP000294894"/>
    </source>
</evidence>
<dbReference type="InterPro" id="IPR042099">
    <property type="entry name" value="ANL_N_sf"/>
</dbReference>
<dbReference type="PANTHER" id="PTHR43859:SF4">
    <property type="entry name" value="BUTANOATE--COA LIGASE AAE1-RELATED"/>
    <property type="match status" value="1"/>
</dbReference>
<comment type="similarity">
    <text evidence="1">Belongs to the ATP-dependent AMP-binding enzyme family.</text>
</comment>
<dbReference type="Pfam" id="PF00501">
    <property type="entry name" value="AMP-binding"/>
    <property type="match status" value="1"/>
</dbReference>
<evidence type="ECO:0000259" key="5">
    <source>
        <dbReference type="Pfam" id="PF00501"/>
    </source>
</evidence>
<dbReference type="InterPro" id="IPR000873">
    <property type="entry name" value="AMP-dep_synth/lig_dom"/>
</dbReference>
<organism evidence="7 8">
    <name type="scientific">Nocardioides euryhalodurans</name>
    <dbReference type="NCBI Taxonomy" id="2518370"/>
    <lineage>
        <taxon>Bacteria</taxon>
        <taxon>Bacillati</taxon>
        <taxon>Actinomycetota</taxon>
        <taxon>Actinomycetes</taxon>
        <taxon>Propionibacteriales</taxon>
        <taxon>Nocardioidaceae</taxon>
        <taxon>Nocardioides</taxon>
    </lineage>
</organism>
<evidence type="ECO:0000259" key="6">
    <source>
        <dbReference type="Pfam" id="PF13193"/>
    </source>
</evidence>
<dbReference type="Gene3D" id="3.30.300.30">
    <property type="match status" value="1"/>
</dbReference>
<accession>A0A4P7GI07</accession>
<dbReference type="InterPro" id="IPR045851">
    <property type="entry name" value="AMP-bd_C_sf"/>
</dbReference>
<dbReference type="GO" id="GO:0016874">
    <property type="term" value="F:ligase activity"/>
    <property type="evidence" value="ECO:0007669"/>
    <property type="project" value="UniProtKB-KW"/>
</dbReference>
<name>A0A4P7GI07_9ACTN</name>
<dbReference type="InterPro" id="IPR025110">
    <property type="entry name" value="AMP-bd_C"/>
</dbReference>